<proteinExistence type="predicted"/>
<feature type="compositionally biased region" description="Low complexity" evidence="5">
    <location>
        <begin position="425"/>
        <end position="437"/>
    </location>
</feature>
<dbReference type="PANTHER" id="PTHR12801">
    <property type="entry name" value="RNA EXONUCLEASE REXO1 / RECO3 FAMILY MEMBER-RELATED"/>
    <property type="match status" value="1"/>
</dbReference>
<feature type="compositionally biased region" description="Low complexity" evidence="5">
    <location>
        <begin position="122"/>
        <end position="149"/>
    </location>
</feature>
<dbReference type="AlphaFoldDB" id="A0A7S2HRI2"/>
<evidence type="ECO:0000256" key="2">
    <source>
        <dbReference type="ARBA" id="ARBA00022722"/>
    </source>
</evidence>
<accession>A0A7S2HRI2</accession>
<keyword evidence="2" id="KW-0540">Nuclease</keyword>
<dbReference type="PANTHER" id="PTHR12801:SF45">
    <property type="entry name" value="RNA EXONUCLEASE 4"/>
    <property type="match status" value="1"/>
</dbReference>
<feature type="compositionally biased region" description="Basic residues" evidence="5">
    <location>
        <begin position="191"/>
        <end position="216"/>
    </location>
</feature>
<feature type="compositionally biased region" description="Polar residues" evidence="5">
    <location>
        <begin position="106"/>
        <end position="121"/>
    </location>
</feature>
<keyword evidence="3" id="KW-0378">Hydrolase</keyword>
<feature type="domain" description="Exonuclease" evidence="6">
    <location>
        <begin position="245"/>
        <end position="509"/>
    </location>
</feature>
<evidence type="ECO:0000259" key="6">
    <source>
        <dbReference type="SMART" id="SM00479"/>
    </source>
</evidence>
<name>A0A7S2HRI2_9STRA</name>
<dbReference type="InterPro" id="IPR036397">
    <property type="entry name" value="RNaseH_sf"/>
</dbReference>
<dbReference type="Pfam" id="PF00929">
    <property type="entry name" value="RNase_T"/>
    <property type="match status" value="1"/>
</dbReference>
<feature type="region of interest" description="Disordered" evidence="5">
    <location>
        <begin position="401"/>
        <end position="437"/>
    </location>
</feature>
<evidence type="ECO:0000256" key="3">
    <source>
        <dbReference type="ARBA" id="ARBA00022801"/>
    </source>
</evidence>
<protein>
    <recommendedName>
        <fullName evidence="6">Exonuclease domain-containing protein</fullName>
    </recommendedName>
</protein>
<evidence type="ECO:0000313" key="7">
    <source>
        <dbReference type="EMBL" id="CAD9498145.1"/>
    </source>
</evidence>
<dbReference type="GO" id="GO:0005634">
    <property type="term" value="C:nucleus"/>
    <property type="evidence" value="ECO:0007669"/>
    <property type="project" value="TreeGrafter"/>
</dbReference>
<gene>
    <name evidence="7" type="ORF">HTAM1171_LOCUS7114</name>
</gene>
<comment type="function">
    <text evidence="4">Exoribonuclease involved in ribosome biosynthesis. Involved in the processing of ITS1, the internal transcribed spacer localized between the 18S and 5.8S rRNAs.</text>
</comment>
<evidence type="ECO:0000256" key="5">
    <source>
        <dbReference type="SAM" id="MobiDB-lite"/>
    </source>
</evidence>
<organism evidence="7">
    <name type="scientific">Helicotheca tamesis</name>
    <dbReference type="NCBI Taxonomy" id="374047"/>
    <lineage>
        <taxon>Eukaryota</taxon>
        <taxon>Sar</taxon>
        <taxon>Stramenopiles</taxon>
        <taxon>Ochrophyta</taxon>
        <taxon>Bacillariophyta</taxon>
        <taxon>Mediophyceae</taxon>
        <taxon>Lithodesmiophycidae</taxon>
        <taxon>Lithodesmiales</taxon>
        <taxon>Lithodesmiaceae</taxon>
        <taxon>Helicotheca</taxon>
    </lineage>
</organism>
<feature type="compositionally biased region" description="Basic and acidic residues" evidence="5">
    <location>
        <begin position="81"/>
        <end position="105"/>
    </location>
</feature>
<dbReference type="EMBL" id="HBGV01011589">
    <property type="protein sequence ID" value="CAD9498145.1"/>
    <property type="molecule type" value="Transcribed_RNA"/>
</dbReference>
<evidence type="ECO:0000256" key="4">
    <source>
        <dbReference type="ARBA" id="ARBA00025599"/>
    </source>
</evidence>
<sequence length="512" mass="56989">MVGSKHILNQSQKKMSSPKYRGNNNKEPPSLKQPKPTPSPRASPSRSAWNIAGTRQTKVHDDGMKPKTSTCSMKDIFLEQQRQREEECRKQQKEENQQEQQRKNDNPNQQQPKYNTAGTRRSSLQAALLSSSPSKYYDGYNNNDNQNNYLKKEQNSKHHHHSNTRQKYHHHPAASPSRGGNGFRRNNGNRSSHHNQRGKAKNRQRYSYHNNAHQRSRSTSSSVSTSSCSSSSSTSSQSSEDDTSKYISLDCEMVGVGPNGIRSALARICILNYSSQVLLDTYVKVSEPITDYRTSVSGIRKENVEGNAMDFVECQNLVKRLLNGKILIGHALENDLCVLGIHHPWEDTRDTARYAPYMTSASILLTNGGCSSTPGCSFSSFCCGGCGGTCMDIEDRNDNNKRSMETDAGGGSDSATPSVVESDCSSSTSSLSSSSSIDTSLYSTSPSSSHLSLHHSNYYYSRLRPRKLKDLAKEILCLEIQKDGCEHCPIEDANAALGLYKLVREDWERCML</sequence>
<dbReference type="GO" id="GO:0004527">
    <property type="term" value="F:exonuclease activity"/>
    <property type="evidence" value="ECO:0007669"/>
    <property type="project" value="InterPro"/>
</dbReference>
<dbReference type="InterPro" id="IPR013520">
    <property type="entry name" value="Ribonucl_H"/>
</dbReference>
<dbReference type="GO" id="GO:0003676">
    <property type="term" value="F:nucleic acid binding"/>
    <property type="evidence" value="ECO:0007669"/>
    <property type="project" value="InterPro"/>
</dbReference>
<dbReference type="SMART" id="SM00479">
    <property type="entry name" value="EXOIII"/>
    <property type="match status" value="1"/>
</dbReference>
<feature type="region of interest" description="Disordered" evidence="5">
    <location>
        <begin position="1"/>
        <end position="242"/>
    </location>
</feature>
<feature type="compositionally biased region" description="Low complexity" evidence="5">
    <location>
        <begin position="175"/>
        <end position="190"/>
    </location>
</feature>
<dbReference type="Gene3D" id="3.30.420.10">
    <property type="entry name" value="Ribonuclease H-like superfamily/Ribonuclease H"/>
    <property type="match status" value="2"/>
</dbReference>
<reference evidence="7" key="1">
    <citation type="submission" date="2021-01" db="EMBL/GenBank/DDBJ databases">
        <authorList>
            <person name="Corre E."/>
            <person name="Pelletier E."/>
            <person name="Niang G."/>
            <person name="Scheremetjew M."/>
            <person name="Finn R."/>
            <person name="Kale V."/>
            <person name="Holt S."/>
            <person name="Cochrane G."/>
            <person name="Meng A."/>
            <person name="Brown T."/>
            <person name="Cohen L."/>
        </authorList>
    </citation>
    <scope>NUCLEOTIDE SEQUENCE</scope>
    <source>
        <strain evidence="7">CCMP826</strain>
    </source>
</reference>
<dbReference type="InterPro" id="IPR012337">
    <property type="entry name" value="RNaseH-like_sf"/>
</dbReference>
<dbReference type="InterPro" id="IPR047021">
    <property type="entry name" value="REXO1/3/4-like"/>
</dbReference>
<evidence type="ECO:0000256" key="1">
    <source>
        <dbReference type="ARBA" id="ARBA00022552"/>
    </source>
</evidence>
<dbReference type="SUPFAM" id="SSF53098">
    <property type="entry name" value="Ribonuclease H-like"/>
    <property type="match status" value="1"/>
</dbReference>
<feature type="compositionally biased region" description="Basic residues" evidence="5">
    <location>
        <begin position="157"/>
        <end position="172"/>
    </location>
</feature>
<feature type="compositionally biased region" description="Low complexity" evidence="5">
    <location>
        <begin position="217"/>
        <end position="238"/>
    </location>
</feature>
<keyword evidence="1" id="KW-0698">rRNA processing</keyword>
<dbReference type="GO" id="GO:0006364">
    <property type="term" value="P:rRNA processing"/>
    <property type="evidence" value="ECO:0007669"/>
    <property type="project" value="UniProtKB-KW"/>
</dbReference>